<comment type="caution">
    <text evidence="1">The sequence shown here is derived from an EMBL/GenBank/DDBJ whole genome shotgun (WGS) entry which is preliminary data.</text>
</comment>
<name>A0A1Q9E1S2_SYMMI</name>
<proteinExistence type="predicted"/>
<dbReference type="Proteomes" id="UP000186817">
    <property type="component" value="Unassembled WGS sequence"/>
</dbReference>
<dbReference type="AlphaFoldDB" id="A0A1Q9E1S2"/>
<reference evidence="1 2" key="1">
    <citation type="submission" date="2016-02" db="EMBL/GenBank/DDBJ databases">
        <title>Genome analysis of coral dinoflagellate symbionts highlights evolutionary adaptations to a symbiotic lifestyle.</title>
        <authorList>
            <person name="Aranda M."/>
            <person name="Li Y."/>
            <person name="Liew Y.J."/>
            <person name="Baumgarten S."/>
            <person name="Simakov O."/>
            <person name="Wilson M."/>
            <person name="Piel J."/>
            <person name="Ashoor H."/>
            <person name="Bougouffa S."/>
            <person name="Bajic V.B."/>
            <person name="Ryu T."/>
            <person name="Ravasi T."/>
            <person name="Bayer T."/>
            <person name="Micklem G."/>
            <person name="Kim H."/>
            <person name="Bhak J."/>
            <person name="Lajeunesse T.C."/>
            <person name="Voolstra C.R."/>
        </authorList>
    </citation>
    <scope>NUCLEOTIDE SEQUENCE [LARGE SCALE GENOMIC DNA]</scope>
    <source>
        <strain evidence="1 2">CCMP2467</strain>
    </source>
</reference>
<evidence type="ECO:0000313" key="2">
    <source>
        <dbReference type="Proteomes" id="UP000186817"/>
    </source>
</evidence>
<protein>
    <submittedName>
        <fullName evidence="1">Uncharacterized protein</fullName>
    </submittedName>
</protein>
<organism evidence="1 2">
    <name type="scientific">Symbiodinium microadriaticum</name>
    <name type="common">Dinoflagellate</name>
    <name type="synonym">Zooxanthella microadriatica</name>
    <dbReference type="NCBI Taxonomy" id="2951"/>
    <lineage>
        <taxon>Eukaryota</taxon>
        <taxon>Sar</taxon>
        <taxon>Alveolata</taxon>
        <taxon>Dinophyceae</taxon>
        <taxon>Suessiales</taxon>
        <taxon>Symbiodiniaceae</taxon>
        <taxon>Symbiodinium</taxon>
    </lineage>
</organism>
<accession>A0A1Q9E1S2</accession>
<keyword evidence="2" id="KW-1185">Reference proteome</keyword>
<feature type="non-terminal residue" evidence="1">
    <location>
        <position position="1"/>
    </location>
</feature>
<dbReference type="OrthoDB" id="10286843at2759"/>
<dbReference type="EMBL" id="LSRX01000294">
    <property type="protein sequence ID" value="OLQ01370.1"/>
    <property type="molecule type" value="Genomic_DNA"/>
</dbReference>
<evidence type="ECO:0000313" key="1">
    <source>
        <dbReference type="EMBL" id="OLQ01370.1"/>
    </source>
</evidence>
<gene>
    <name evidence="1" type="ORF">AK812_SmicGene15878</name>
</gene>
<sequence>ALSLLRFFFILKKSLTRLNVAAGLEEFFNRFKLMLPRQHLDDVLSAAVELIGVRRCCHHAVAFHSRLADAQNTPANASAAVLAGKELQSLACLELDSCAWVTSSVAWAQTHGCTQQHLDDLPPEGLEIVSLFQSPRQRLMMGLLCAVHGRTFLQHGLVDTSQSIQMCQVQLHADSGCKSISTTSAIFHCGKKMFLGPGHMAAVLGFPPEMVKALHKMGQCNLSLACSLVGNSMHVPTLACSLWALLSSITEDSH</sequence>